<dbReference type="InterPro" id="IPR005475">
    <property type="entry name" value="Transketolase-like_Pyr-bd"/>
</dbReference>
<comment type="cofactor">
    <cofactor evidence="2">
        <name>Mg(2+)</name>
        <dbReference type="ChEBI" id="CHEBI:18420"/>
    </cofactor>
</comment>
<comment type="cofactor">
    <cofactor evidence="3">
        <name>thiamine diphosphate</name>
        <dbReference type="ChEBI" id="CHEBI:58937"/>
    </cofactor>
</comment>
<dbReference type="CDD" id="cd07033">
    <property type="entry name" value="TPP_PYR_DXS_TK_like"/>
    <property type="match status" value="1"/>
</dbReference>
<evidence type="ECO:0000313" key="8">
    <source>
        <dbReference type="Proteomes" id="UP000429552"/>
    </source>
</evidence>
<keyword evidence="9" id="KW-1185">Reference proteome</keyword>
<comment type="cofactor">
    <cofactor evidence="1">
        <name>Mn(2+)</name>
        <dbReference type="ChEBI" id="CHEBI:29035"/>
    </cofactor>
</comment>
<dbReference type="PANTHER" id="PTHR43825">
    <property type="entry name" value="PYRUVATE DEHYDROGENASE E1 COMPONENT"/>
    <property type="match status" value="1"/>
</dbReference>
<evidence type="ECO:0000256" key="1">
    <source>
        <dbReference type="ARBA" id="ARBA00001936"/>
    </source>
</evidence>
<dbReference type="InterPro" id="IPR033248">
    <property type="entry name" value="Transketolase_C"/>
</dbReference>
<dbReference type="InterPro" id="IPR009014">
    <property type="entry name" value="Transketo_C/PFOR_II"/>
</dbReference>
<dbReference type="Proteomes" id="UP001210609">
    <property type="component" value="Chromosome"/>
</dbReference>
<organism evidence="6 8">
    <name type="scientific">Streptomyces nigrescens</name>
    <dbReference type="NCBI Taxonomy" id="1920"/>
    <lineage>
        <taxon>Bacteria</taxon>
        <taxon>Bacillati</taxon>
        <taxon>Actinomycetota</taxon>
        <taxon>Actinomycetes</taxon>
        <taxon>Kitasatosporales</taxon>
        <taxon>Streptomycetaceae</taxon>
        <taxon>Streptomyces</taxon>
    </lineage>
</organism>
<dbReference type="InterPro" id="IPR029061">
    <property type="entry name" value="THDP-binding"/>
</dbReference>
<evidence type="ECO:0000256" key="2">
    <source>
        <dbReference type="ARBA" id="ARBA00001946"/>
    </source>
</evidence>
<evidence type="ECO:0000313" key="6">
    <source>
        <dbReference type="EMBL" id="GFE23061.1"/>
    </source>
</evidence>
<dbReference type="InterPro" id="IPR005474">
    <property type="entry name" value="Transketolase_N"/>
</dbReference>
<reference evidence="6 8" key="1">
    <citation type="submission" date="2019-12" db="EMBL/GenBank/DDBJ databases">
        <title>Whole genome shotgun sequence of Streptomyces libani subsp. libani NBRC 13452.</title>
        <authorList>
            <person name="Ichikawa N."/>
            <person name="Kimura A."/>
            <person name="Kitahashi Y."/>
            <person name="Komaki H."/>
            <person name="Tamura T."/>
        </authorList>
    </citation>
    <scope>NUCLEOTIDE SEQUENCE [LARGE SCALE GENOMIC DNA]</scope>
    <source>
        <strain evidence="6 8">NBRC 13452</strain>
    </source>
</reference>
<gene>
    <name evidence="6" type="ORF">Sliba_35140</name>
    <name evidence="7" type="ORF">STRLI_003502</name>
</gene>
<comment type="similarity">
    <text evidence="4">Belongs to the transketolase family.</text>
</comment>
<dbReference type="Pfam" id="PF02779">
    <property type="entry name" value="Transket_pyr"/>
    <property type="match status" value="1"/>
</dbReference>
<proteinExistence type="inferred from homology"/>
<name>A0A640TL22_STRNI</name>
<sequence>MNTSLAWLPADEFTRILEGISDVHERSRAFADASRINTLYSIMRAGSGHLGSSFSAADTVSWLLLQEMRSPFEPGGDIYFSSKGHDAPGLYASLIGLGALPEEKLHQLRRLGGLPGHPDVSIPHMHANTGSLGMGISRAKGMILGDRLAGARRRVYVLTGDGELQEGQNWEALAGAVRHAMDELTVIVDHNKIQSDTWVAEVSDLGDLEAKFRSFGWGVLRCDGNSAQELDTVFRLREKEYAGVPAVIIADTVKGAGAATFEATSMPEGEWRYRFHSGAPAREDYLRAYGELVASLDALLGRHGLAPLAFSRADLTLPVKPSGPQLPQVYGRALVNRALADERIVALDADLVLDTGLIPFSEALPERFVECGIAEQDMVSMAGGLASRGLLPFVHSFSCFLHARPNEQIYTNASEHRKIVYVGSLAGLIPAAPGHSHQAVRDISALGAVPGLVVLEPANSAETEAAVDYCADAGSSTYLRLVSTPVSEEAEALGAGPLTLGHGRVVRAGGRTVAIGSGPIVLTQLLRAAELLTAEGIELTVVALPWLNRVDSAWLADLAAGADQLFVVENHYTHGGQADLIARSLLELGGERLPAFTGIGLTEVPRCGTEAEALDAHGLSAKRLAERIQERVRSGAHR</sequence>
<dbReference type="SMART" id="SM00861">
    <property type="entry name" value="Transket_pyr"/>
    <property type="match status" value="1"/>
</dbReference>
<dbReference type="SUPFAM" id="SSF52518">
    <property type="entry name" value="Thiamin diphosphate-binding fold (THDP-binding)"/>
    <property type="match status" value="2"/>
</dbReference>
<evidence type="ECO:0000313" key="7">
    <source>
        <dbReference type="EMBL" id="WAT97553.1"/>
    </source>
</evidence>
<feature type="domain" description="Transketolase-like pyrimidine-binding" evidence="5">
    <location>
        <begin position="324"/>
        <end position="486"/>
    </location>
</feature>
<accession>A0A640TL22</accession>
<dbReference type="AlphaFoldDB" id="A0A640TL22"/>
<dbReference type="Pfam" id="PF02780">
    <property type="entry name" value="Transketolase_C"/>
    <property type="match status" value="1"/>
</dbReference>
<evidence type="ECO:0000256" key="3">
    <source>
        <dbReference type="ARBA" id="ARBA00001964"/>
    </source>
</evidence>
<dbReference type="EMBL" id="CP114202">
    <property type="protein sequence ID" value="WAT97553.1"/>
    <property type="molecule type" value="Genomic_DNA"/>
</dbReference>
<dbReference type="PANTHER" id="PTHR43825:SF4">
    <property type="entry name" value="PYRUVATE DEHYDROGENASE E1 COMPONENT"/>
    <property type="match status" value="1"/>
</dbReference>
<dbReference type="SUPFAM" id="SSF52922">
    <property type="entry name" value="TK C-terminal domain-like"/>
    <property type="match status" value="1"/>
</dbReference>
<dbReference type="RefSeq" id="WP_159487022.1">
    <property type="nucleotide sequence ID" value="NZ_BLIP01000001.1"/>
</dbReference>
<evidence type="ECO:0000259" key="5">
    <source>
        <dbReference type="SMART" id="SM00861"/>
    </source>
</evidence>
<protein>
    <submittedName>
        <fullName evidence="6">Transketolase</fullName>
    </submittedName>
</protein>
<dbReference type="GO" id="GO:0005737">
    <property type="term" value="C:cytoplasm"/>
    <property type="evidence" value="ECO:0007669"/>
    <property type="project" value="UniProtKB-ARBA"/>
</dbReference>
<dbReference type="InterPro" id="IPR051157">
    <property type="entry name" value="PDH/Transketolase"/>
</dbReference>
<dbReference type="GO" id="GO:0000287">
    <property type="term" value="F:magnesium ion binding"/>
    <property type="evidence" value="ECO:0007669"/>
    <property type="project" value="UniProtKB-ARBA"/>
</dbReference>
<dbReference type="Pfam" id="PF00456">
    <property type="entry name" value="Transketolase_N"/>
    <property type="match status" value="1"/>
</dbReference>
<evidence type="ECO:0000256" key="4">
    <source>
        <dbReference type="ARBA" id="ARBA00007131"/>
    </source>
</evidence>
<dbReference type="Gene3D" id="3.40.50.970">
    <property type="match status" value="2"/>
</dbReference>
<dbReference type="Gene3D" id="3.40.50.920">
    <property type="match status" value="1"/>
</dbReference>
<reference evidence="7 9" key="2">
    <citation type="submission" date="2022-12" db="EMBL/GenBank/DDBJ databases">
        <authorList>
            <person name="Ruckert C."/>
            <person name="Busche T."/>
            <person name="Kalinowski J."/>
            <person name="Wittmann C."/>
        </authorList>
    </citation>
    <scope>NUCLEOTIDE SEQUENCE [LARGE SCALE GENOMIC DNA]</scope>
    <source>
        <strain evidence="7 9">DSM 40555</strain>
    </source>
</reference>
<dbReference type="Proteomes" id="UP000429552">
    <property type="component" value="Unassembled WGS sequence"/>
</dbReference>
<evidence type="ECO:0000313" key="9">
    <source>
        <dbReference type="Proteomes" id="UP001210609"/>
    </source>
</evidence>
<dbReference type="EMBL" id="BLIP01000001">
    <property type="protein sequence ID" value="GFE23061.1"/>
    <property type="molecule type" value="Genomic_DNA"/>
</dbReference>